<dbReference type="AlphaFoldDB" id="A0A8J3Z0P1"/>
<keyword evidence="3" id="KW-1185">Reference proteome</keyword>
<protein>
    <submittedName>
        <fullName evidence="2">Uncharacterized protein</fullName>
    </submittedName>
</protein>
<reference evidence="2" key="1">
    <citation type="submission" date="2021-01" db="EMBL/GenBank/DDBJ databases">
        <title>Whole genome shotgun sequence of Virgisporangium aurantiacum NBRC 16421.</title>
        <authorList>
            <person name="Komaki H."/>
            <person name="Tamura T."/>
        </authorList>
    </citation>
    <scope>NUCLEOTIDE SEQUENCE</scope>
    <source>
        <strain evidence="2">NBRC 16421</strain>
    </source>
</reference>
<evidence type="ECO:0000256" key="1">
    <source>
        <dbReference type="SAM" id="MobiDB-lite"/>
    </source>
</evidence>
<dbReference type="EMBL" id="BOPG01000011">
    <property type="protein sequence ID" value="GIJ54157.1"/>
    <property type="molecule type" value="Genomic_DNA"/>
</dbReference>
<name>A0A8J3Z0P1_9ACTN</name>
<proteinExistence type="predicted"/>
<sequence length="68" mass="6900">MGDRADPGLTEIRSSESGVAPAAKNSVASIGQVVASALSAGDTATAAMGPGIVTRWRNGVLPDPWNHR</sequence>
<evidence type="ECO:0000313" key="3">
    <source>
        <dbReference type="Proteomes" id="UP000612585"/>
    </source>
</evidence>
<dbReference type="Proteomes" id="UP000612585">
    <property type="component" value="Unassembled WGS sequence"/>
</dbReference>
<comment type="caution">
    <text evidence="2">The sequence shown here is derived from an EMBL/GenBank/DDBJ whole genome shotgun (WGS) entry which is preliminary data.</text>
</comment>
<accession>A0A8J3Z0P1</accession>
<gene>
    <name evidence="2" type="ORF">Vau01_016730</name>
</gene>
<organism evidence="2 3">
    <name type="scientific">Virgisporangium aurantiacum</name>
    <dbReference type="NCBI Taxonomy" id="175570"/>
    <lineage>
        <taxon>Bacteria</taxon>
        <taxon>Bacillati</taxon>
        <taxon>Actinomycetota</taxon>
        <taxon>Actinomycetes</taxon>
        <taxon>Micromonosporales</taxon>
        <taxon>Micromonosporaceae</taxon>
        <taxon>Virgisporangium</taxon>
    </lineage>
</organism>
<evidence type="ECO:0000313" key="2">
    <source>
        <dbReference type="EMBL" id="GIJ54157.1"/>
    </source>
</evidence>
<feature type="region of interest" description="Disordered" evidence="1">
    <location>
        <begin position="1"/>
        <end position="23"/>
    </location>
</feature>